<reference evidence="3 5" key="3">
    <citation type="submission" date="2019-06" db="EMBL/GenBank/DDBJ databases">
        <authorList>
            <person name="Bower L."/>
            <person name="Leinonen R."/>
        </authorList>
    </citation>
    <scope>NUCLEOTIDE SEQUENCE [LARGE SCALE GENOMIC DNA]</scope>
</reference>
<gene>
    <name evidence="2" type="primary">g101</name>
</gene>
<reference evidence="4" key="2">
    <citation type="submission" date="2017-10" db="EMBL/GenBank/DDBJ databases">
        <authorList>
            <person name="Skurnik M."/>
        </authorList>
    </citation>
    <scope>NUCLEOTIDE SEQUENCE [LARGE SCALE GENOMIC DNA]</scope>
</reference>
<reference evidence="2" key="1">
    <citation type="submission" date="2017-10" db="EMBL/GenBank/DDBJ databases">
        <authorList>
            <person name="Banno H."/>
            <person name="Chua N.-H."/>
        </authorList>
    </citation>
    <scope>NUCLEOTIDE SEQUENCE [LARGE SCALE GENOMIC DNA]</scope>
</reference>
<feature type="transmembrane region" description="Helical" evidence="1">
    <location>
        <begin position="6"/>
        <end position="21"/>
    </location>
</feature>
<evidence type="ECO:0000313" key="3">
    <source>
        <dbReference type="EMBL" id="VUE36147.1"/>
    </source>
</evidence>
<organism evidence="2 4">
    <name type="scientific">Yersinia phage fHe-Yen9-04</name>
    <dbReference type="NCBI Taxonomy" id="2052742"/>
    <lineage>
        <taxon>Viruses</taxon>
        <taxon>Duplodnaviria</taxon>
        <taxon>Heunggongvirae</taxon>
        <taxon>Uroviricota</taxon>
        <taxon>Caudoviricetes</taxon>
        <taxon>Eneladusvirus</taxon>
        <taxon>Eneladusvirus Yen904</taxon>
    </lineage>
</organism>
<dbReference type="EMBL" id="LT960551">
    <property type="protein sequence ID" value="SOK58378.1"/>
    <property type="molecule type" value="Genomic_DNA"/>
</dbReference>
<sequence length="66" mass="7658">MNIFMGVLTVIVYLFIGYLAYHDHKQKFKEEPQKKVKSIIYAITAVVLYALIGFFLAVLLYLILTM</sequence>
<name>A0A2C9CYG5_9CAUD</name>
<evidence type="ECO:0000313" key="5">
    <source>
        <dbReference type="Proteomes" id="UP000317227"/>
    </source>
</evidence>
<dbReference type="Proteomes" id="UP000240931">
    <property type="component" value="Segment"/>
</dbReference>
<keyword evidence="1" id="KW-0472">Membrane</keyword>
<proteinExistence type="predicted"/>
<dbReference type="EMBL" id="LR596615">
    <property type="protein sequence ID" value="VUE36147.1"/>
    <property type="molecule type" value="Genomic_DNA"/>
</dbReference>
<keyword evidence="4" id="KW-1185">Reference proteome</keyword>
<feature type="transmembrane region" description="Helical" evidence="1">
    <location>
        <begin position="41"/>
        <end position="64"/>
    </location>
</feature>
<evidence type="ECO:0000313" key="2">
    <source>
        <dbReference type="EMBL" id="SOK58378.1"/>
    </source>
</evidence>
<accession>A0A2C9CYG5</accession>
<dbReference type="Proteomes" id="UP000317227">
    <property type="component" value="Segment"/>
</dbReference>
<evidence type="ECO:0000313" key="4">
    <source>
        <dbReference type="Proteomes" id="UP000240931"/>
    </source>
</evidence>
<dbReference type="RefSeq" id="YP_009623711.1">
    <property type="nucleotide sequence ID" value="NC_042116.1"/>
</dbReference>
<keyword evidence="1" id="KW-1133">Transmembrane helix</keyword>
<dbReference type="GeneID" id="40100519"/>
<protein>
    <submittedName>
        <fullName evidence="2">Uncharacterized protein</fullName>
    </submittedName>
</protein>
<evidence type="ECO:0000256" key="1">
    <source>
        <dbReference type="SAM" id="Phobius"/>
    </source>
</evidence>
<dbReference type="KEGG" id="vg:40100519"/>
<keyword evidence="1" id="KW-0812">Transmembrane</keyword>